<evidence type="ECO:0000313" key="10">
    <source>
        <dbReference type="EMBL" id="EES52745.1"/>
    </source>
</evidence>
<dbReference type="PANTHER" id="PTHR43675">
    <property type="entry name" value="ARSENITE METHYLTRANSFERASE"/>
    <property type="match status" value="1"/>
</dbReference>
<dbReference type="EC" id="2.1.1.137" evidence="4"/>
<evidence type="ECO:0000259" key="9">
    <source>
        <dbReference type="Pfam" id="PF13847"/>
    </source>
</evidence>
<dbReference type="Gene3D" id="3.40.50.150">
    <property type="entry name" value="Vaccinia Virus protein VP39"/>
    <property type="match status" value="1"/>
</dbReference>
<protein>
    <recommendedName>
        <fullName evidence="5">Arsenite methyltransferase</fullName>
        <ecNumber evidence="4">2.1.1.137</ecNumber>
    </recommendedName>
</protein>
<dbReference type="PANTHER" id="PTHR43675:SF8">
    <property type="entry name" value="ARSENITE METHYLTRANSFERASE"/>
    <property type="match status" value="1"/>
</dbReference>
<name>C6HX35_9BACT</name>
<feature type="domain" description="Methyltransferase" evidence="9">
    <location>
        <begin position="83"/>
        <end position="228"/>
    </location>
</feature>
<keyword evidence="2" id="KW-0949">S-adenosyl-L-methionine</keyword>
<dbReference type="SUPFAM" id="SSF53335">
    <property type="entry name" value="S-adenosyl-L-methionine-dependent methyltransferases"/>
    <property type="match status" value="1"/>
</dbReference>
<gene>
    <name evidence="10" type="ORF">UBAL3_92050117</name>
</gene>
<evidence type="ECO:0000256" key="1">
    <source>
        <dbReference type="ARBA" id="ARBA00022679"/>
    </source>
</evidence>
<evidence type="ECO:0000256" key="6">
    <source>
        <dbReference type="ARBA" id="ARBA00047941"/>
    </source>
</evidence>
<dbReference type="GO" id="GO:0030791">
    <property type="term" value="F:arsenite methyltransferase activity"/>
    <property type="evidence" value="ECO:0007669"/>
    <property type="project" value="UniProtKB-EC"/>
</dbReference>
<dbReference type="Proteomes" id="UP000009374">
    <property type="component" value="Unassembled WGS sequence"/>
</dbReference>
<dbReference type="AlphaFoldDB" id="C6HX35"/>
<dbReference type="InterPro" id="IPR029063">
    <property type="entry name" value="SAM-dependent_MTases_sf"/>
</dbReference>
<evidence type="ECO:0000256" key="3">
    <source>
        <dbReference type="ARBA" id="ARBA00034487"/>
    </source>
</evidence>
<evidence type="ECO:0000313" key="11">
    <source>
        <dbReference type="Proteomes" id="UP000009374"/>
    </source>
</evidence>
<dbReference type="Pfam" id="PF13847">
    <property type="entry name" value="Methyltransf_31"/>
    <property type="match status" value="1"/>
</dbReference>
<evidence type="ECO:0000256" key="2">
    <source>
        <dbReference type="ARBA" id="ARBA00022691"/>
    </source>
</evidence>
<organism evidence="10 11">
    <name type="scientific">Leptospirillum ferrodiazotrophum</name>
    <dbReference type="NCBI Taxonomy" id="412449"/>
    <lineage>
        <taxon>Bacteria</taxon>
        <taxon>Pseudomonadati</taxon>
        <taxon>Nitrospirota</taxon>
        <taxon>Nitrospiria</taxon>
        <taxon>Nitrospirales</taxon>
        <taxon>Nitrospiraceae</taxon>
        <taxon>Leptospirillum</taxon>
    </lineage>
</organism>
<dbReference type="CDD" id="cd02440">
    <property type="entry name" value="AdoMet_MTases"/>
    <property type="match status" value="1"/>
</dbReference>
<proteinExistence type="inferred from homology"/>
<comment type="catalytic activity">
    <reaction evidence="8">
        <text>arsenic triglutathione + 3 [thioredoxin]-dithiol + 3 S-adenosyl-L-methionine = trimethylarsine + 3 [thioredoxin]-disulfide + 3 glutathione + 3 S-adenosyl-L-homocysteine + 3 H(+)</text>
        <dbReference type="Rhea" id="RHEA:69432"/>
        <dbReference type="Rhea" id="RHEA-COMP:10698"/>
        <dbReference type="Rhea" id="RHEA-COMP:10700"/>
        <dbReference type="ChEBI" id="CHEBI:15378"/>
        <dbReference type="ChEBI" id="CHEBI:27130"/>
        <dbReference type="ChEBI" id="CHEBI:29950"/>
        <dbReference type="ChEBI" id="CHEBI:50058"/>
        <dbReference type="ChEBI" id="CHEBI:57856"/>
        <dbReference type="ChEBI" id="CHEBI:57925"/>
        <dbReference type="ChEBI" id="CHEBI:59789"/>
        <dbReference type="ChEBI" id="CHEBI:183640"/>
        <dbReference type="EC" id="2.1.1.137"/>
    </reaction>
</comment>
<accession>C6HX35</accession>
<dbReference type="InterPro" id="IPR025714">
    <property type="entry name" value="Methyltranfer_dom"/>
</dbReference>
<evidence type="ECO:0000256" key="5">
    <source>
        <dbReference type="ARBA" id="ARBA00034545"/>
    </source>
</evidence>
<reference evidence="10 11" key="1">
    <citation type="journal article" date="2009" name="Appl. Environ. Microbiol.">
        <title>Community genomic and proteomic analyses of chemoautotrophic iron-oxidizing "Leptospirillum rubarum" (Group II) and "Leptospirillum ferrodiazotrophum" (Group III) bacteria in acid mine drainage biofilms.</title>
        <authorList>
            <person name="Goltsman D.S."/>
            <person name="Denef V.J."/>
            <person name="Singer S.W."/>
            <person name="VerBerkmoes N.C."/>
            <person name="Lefsrud M."/>
            <person name="Mueller R.S."/>
            <person name="Dick G.J."/>
            <person name="Sun C.L."/>
            <person name="Wheeler K.E."/>
            <person name="Zemla A."/>
            <person name="Baker B.J."/>
            <person name="Hauser L."/>
            <person name="Land M."/>
            <person name="Shah M.B."/>
            <person name="Thelen M.P."/>
            <person name="Hettich R.L."/>
            <person name="Banfield J.F."/>
        </authorList>
    </citation>
    <scope>NUCLEOTIDE SEQUENCE [LARGE SCALE GENOMIC DNA]</scope>
</reference>
<comment type="catalytic activity">
    <reaction evidence="7">
        <text>arsenic triglutathione + 2 [thioredoxin]-dithiol + 2 S-adenosyl-L-methionine + H2O = dimethylarsinous acid + 2 [thioredoxin]-disulfide + 3 glutathione + 2 S-adenosyl-L-homocysteine + 2 H(+)</text>
        <dbReference type="Rhea" id="RHEA:69464"/>
        <dbReference type="Rhea" id="RHEA-COMP:10698"/>
        <dbReference type="Rhea" id="RHEA-COMP:10700"/>
        <dbReference type="ChEBI" id="CHEBI:15377"/>
        <dbReference type="ChEBI" id="CHEBI:15378"/>
        <dbReference type="ChEBI" id="CHEBI:23808"/>
        <dbReference type="ChEBI" id="CHEBI:29950"/>
        <dbReference type="ChEBI" id="CHEBI:50058"/>
        <dbReference type="ChEBI" id="CHEBI:57856"/>
        <dbReference type="ChEBI" id="CHEBI:57925"/>
        <dbReference type="ChEBI" id="CHEBI:59789"/>
        <dbReference type="ChEBI" id="CHEBI:183640"/>
        <dbReference type="EC" id="2.1.1.137"/>
    </reaction>
</comment>
<evidence type="ECO:0000256" key="4">
    <source>
        <dbReference type="ARBA" id="ARBA00034521"/>
    </source>
</evidence>
<keyword evidence="1 10" id="KW-0808">Transferase</keyword>
<dbReference type="GO" id="GO:0032259">
    <property type="term" value="P:methylation"/>
    <property type="evidence" value="ECO:0007669"/>
    <property type="project" value="UniProtKB-KW"/>
</dbReference>
<sequence length="271" mass="28948">MVTHGGMNPDVREVVRERYGKIARDMEGGGCCTPRSSCCSSGEKLEGLSLKLGYSPEELQSLPEGADLGLGCGAPLREACVGEEMTVLDLGSGAGIDVFMVGRLVGKNGRAIGVDMTPEMVSRARKGAREGNLKNVEFRLGEIENLPVADASVDIIISNCVVNLSPDKARVFSEAFRVLRPGGRMVISNVVARFELPDEVRQNPELYSGCMAGAQTPEVVEGLMKSAGFQEIKIDLREESRSFIASWAPGSNMADCVVSAVISGQRPSEVH</sequence>
<comment type="catalytic activity">
    <reaction evidence="6">
        <text>arsenic triglutathione + [thioredoxin]-dithiol + S-adenosyl-L-methionine + 2 H2O = methylarsonous acid + [thioredoxin]-disulfide + 3 glutathione + S-adenosyl-L-homocysteine + H(+)</text>
        <dbReference type="Rhea" id="RHEA:69460"/>
        <dbReference type="Rhea" id="RHEA-COMP:10698"/>
        <dbReference type="Rhea" id="RHEA-COMP:10700"/>
        <dbReference type="ChEBI" id="CHEBI:15377"/>
        <dbReference type="ChEBI" id="CHEBI:15378"/>
        <dbReference type="ChEBI" id="CHEBI:17826"/>
        <dbReference type="ChEBI" id="CHEBI:29950"/>
        <dbReference type="ChEBI" id="CHEBI:50058"/>
        <dbReference type="ChEBI" id="CHEBI:57856"/>
        <dbReference type="ChEBI" id="CHEBI:57925"/>
        <dbReference type="ChEBI" id="CHEBI:59789"/>
        <dbReference type="ChEBI" id="CHEBI:183640"/>
        <dbReference type="EC" id="2.1.1.137"/>
    </reaction>
</comment>
<dbReference type="EMBL" id="GG693873">
    <property type="protein sequence ID" value="EES52745.1"/>
    <property type="molecule type" value="Genomic_DNA"/>
</dbReference>
<comment type="similarity">
    <text evidence="3">Belongs to the methyltransferase superfamily. Arsenite methyltransferase family.</text>
</comment>
<keyword evidence="11" id="KW-1185">Reference proteome</keyword>
<evidence type="ECO:0000256" key="8">
    <source>
        <dbReference type="ARBA" id="ARBA00048428"/>
    </source>
</evidence>
<keyword evidence="10" id="KW-0489">Methyltransferase</keyword>
<dbReference type="NCBIfam" id="NF008823">
    <property type="entry name" value="PRK11873.1"/>
    <property type="match status" value="1"/>
</dbReference>
<dbReference type="InterPro" id="IPR026669">
    <property type="entry name" value="Arsenite_MeTrfase-like"/>
</dbReference>
<evidence type="ECO:0000256" key="7">
    <source>
        <dbReference type="ARBA" id="ARBA00047943"/>
    </source>
</evidence>